<sequence>MVLSLNHGKGVNALCQALVAQLSQCLSDIYADNSLRVLIMRSTVSGVFCAGADLKERAFMADPEIEAFVAKLKSIADGIADIPVPTIVAMDGAAIGGGLEFALAADIRVVSDNVKLGLSETKLAIIPGAGI</sequence>
<dbReference type="Proteomes" id="UP000728032">
    <property type="component" value="Unassembled WGS sequence"/>
</dbReference>
<dbReference type="CDD" id="cd06558">
    <property type="entry name" value="crotonase-like"/>
    <property type="match status" value="1"/>
</dbReference>
<dbReference type="EMBL" id="CAJPVJ010014812">
    <property type="protein sequence ID" value="CAG2175539.1"/>
    <property type="molecule type" value="Genomic_DNA"/>
</dbReference>
<dbReference type="SUPFAM" id="SSF52096">
    <property type="entry name" value="ClpP/crotonase"/>
    <property type="match status" value="1"/>
</dbReference>
<dbReference type="PANTHER" id="PTHR11941">
    <property type="entry name" value="ENOYL-COA HYDRATASE-RELATED"/>
    <property type="match status" value="1"/>
</dbReference>
<keyword evidence="3" id="KW-1185">Reference proteome</keyword>
<dbReference type="GO" id="GO:0005739">
    <property type="term" value="C:mitochondrion"/>
    <property type="evidence" value="ECO:0007669"/>
    <property type="project" value="TreeGrafter"/>
</dbReference>
<proteinExistence type="inferred from homology"/>
<organism evidence="2">
    <name type="scientific">Oppiella nova</name>
    <dbReference type="NCBI Taxonomy" id="334625"/>
    <lineage>
        <taxon>Eukaryota</taxon>
        <taxon>Metazoa</taxon>
        <taxon>Ecdysozoa</taxon>
        <taxon>Arthropoda</taxon>
        <taxon>Chelicerata</taxon>
        <taxon>Arachnida</taxon>
        <taxon>Acari</taxon>
        <taxon>Acariformes</taxon>
        <taxon>Sarcoptiformes</taxon>
        <taxon>Oribatida</taxon>
        <taxon>Brachypylina</taxon>
        <taxon>Oppioidea</taxon>
        <taxon>Oppiidae</taxon>
        <taxon>Oppiella</taxon>
    </lineage>
</organism>
<dbReference type="EMBL" id="OC929637">
    <property type="protein sequence ID" value="CAD7658353.1"/>
    <property type="molecule type" value="Genomic_DNA"/>
</dbReference>
<accession>A0A7R9ME28</accession>
<dbReference type="AlphaFoldDB" id="A0A7R9ME28"/>
<evidence type="ECO:0000313" key="3">
    <source>
        <dbReference type="Proteomes" id="UP000728032"/>
    </source>
</evidence>
<protein>
    <recommendedName>
        <fullName evidence="4">Enoyl-CoA hydratase</fullName>
    </recommendedName>
</protein>
<comment type="similarity">
    <text evidence="1">Belongs to the enoyl-CoA hydratase/isomerase family.</text>
</comment>
<name>A0A7R9ME28_9ACAR</name>
<dbReference type="Gene3D" id="3.90.226.10">
    <property type="entry name" value="2-enoyl-CoA Hydratase, Chain A, domain 1"/>
    <property type="match status" value="1"/>
</dbReference>
<gene>
    <name evidence="2" type="ORF">ONB1V03_LOCUS14974</name>
</gene>
<dbReference type="GO" id="GO:0006635">
    <property type="term" value="P:fatty acid beta-oxidation"/>
    <property type="evidence" value="ECO:0007669"/>
    <property type="project" value="TreeGrafter"/>
</dbReference>
<reference evidence="2" key="1">
    <citation type="submission" date="2020-11" db="EMBL/GenBank/DDBJ databases">
        <authorList>
            <person name="Tran Van P."/>
        </authorList>
    </citation>
    <scope>NUCLEOTIDE SEQUENCE</scope>
</reference>
<evidence type="ECO:0000313" key="2">
    <source>
        <dbReference type="EMBL" id="CAD7658353.1"/>
    </source>
</evidence>
<dbReference type="OrthoDB" id="410701at2759"/>
<dbReference type="Pfam" id="PF00378">
    <property type="entry name" value="ECH_1"/>
    <property type="match status" value="1"/>
</dbReference>
<evidence type="ECO:0000256" key="1">
    <source>
        <dbReference type="ARBA" id="ARBA00005254"/>
    </source>
</evidence>
<dbReference type="InterPro" id="IPR001753">
    <property type="entry name" value="Enoyl-CoA_hydra/iso"/>
</dbReference>
<dbReference type="InterPro" id="IPR029045">
    <property type="entry name" value="ClpP/crotonase-like_dom_sf"/>
</dbReference>
<evidence type="ECO:0008006" key="4">
    <source>
        <dbReference type="Google" id="ProtNLM"/>
    </source>
</evidence>
<dbReference type="PANTHER" id="PTHR11941:SF171">
    <property type="entry name" value="SD19268P"/>
    <property type="match status" value="1"/>
</dbReference>